<dbReference type="NCBIfam" id="NF001911">
    <property type="entry name" value="PRK00685.1"/>
    <property type="match status" value="1"/>
</dbReference>
<proteinExistence type="inferred from homology"/>
<evidence type="ECO:0000256" key="1">
    <source>
        <dbReference type="ARBA" id="ARBA00022801"/>
    </source>
</evidence>
<dbReference type="GO" id="GO:0016787">
    <property type="term" value="F:hydrolase activity"/>
    <property type="evidence" value="ECO:0007669"/>
    <property type="project" value="UniProtKB-UniRule"/>
</dbReference>
<reference evidence="4 5" key="1">
    <citation type="submission" date="2020-07" db="EMBL/GenBank/DDBJ databases">
        <authorList>
            <person name="Feng X."/>
        </authorList>
    </citation>
    <scope>NUCLEOTIDE SEQUENCE [LARGE SCALE GENOMIC DNA]</scope>
    <source>
        <strain evidence="4 5">JCM31066</strain>
    </source>
</reference>
<dbReference type="InterPro" id="IPR001279">
    <property type="entry name" value="Metallo-B-lactamas"/>
</dbReference>
<evidence type="ECO:0000259" key="3">
    <source>
        <dbReference type="SMART" id="SM00849"/>
    </source>
</evidence>
<comment type="caution">
    <text evidence="4">The sequence shown here is derived from an EMBL/GenBank/DDBJ whole genome shotgun (WGS) entry which is preliminary data.</text>
</comment>
<dbReference type="RefSeq" id="WP_185676036.1">
    <property type="nucleotide sequence ID" value="NZ_JACHVB010000035.1"/>
</dbReference>
<keyword evidence="1 2" id="KW-0378">Hydrolase</keyword>
<name>A0A842HEX1_9BACT</name>
<dbReference type="EMBL" id="JACHVB010000035">
    <property type="protein sequence ID" value="MBC2595073.1"/>
    <property type="molecule type" value="Genomic_DNA"/>
</dbReference>
<dbReference type="InterPro" id="IPR050114">
    <property type="entry name" value="UPF0173_UPF0282_UlaG_hydrolase"/>
</dbReference>
<dbReference type="SMART" id="SM00849">
    <property type="entry name" value="Lactamase_B"/>
    <property type="match status" value="1"/>
</dbReference>
<dbReference type="InterPro" id="IPR036866">
    <property type="entry name" value="RibonucZ/Hydroxyglut_hydro"/>
</dbReference>
<protein>
    <recommendedName>
        <fullName evidence="2">UPF0173 metal-dependent hydrolase H5P28_12470</fullName>
    </recommendedName>
</protein>
<dbReference type="PANTHER" id="PTHR43546">
    <property type="entry name" value="UPF0173 METAL-DEPENDENT HYDROLASE MJ1163-RELATED"/>
    <property type="match status" value="1"/>
</dbReference>
<gene>
    <name evidence="4" type="ORF">H5P28_12470</name>
</gene>
<dbReference type="Gene3D" id="3.60.15.10">
    <property type="entry name" value="Ribonuclease Z/Hydroxyacylglutathione hydrolase-like"/>
    <property type="match status" value="1"/>
</dbReference>
<dbReference type="Pfam" id="PF12706">
    <property type="entry name" value="Lactamase_B_2"/>
    <property type="match status" value="1"/>
</dbReference>
<sequence>MKLTYFGHSACLLETEEHKLLFDPFISDNPLCTVKLEDIQCDYILLTHGHSDHYGDTESISRANDAPVIATFELASYCGSKGLRTVPMNIGGSAEFPFGRVKLTSAHHSSSYPGPNGLPIYMGEPAGILVMSEGQTFYHAGDTSLTMDMKLTGELHEIDLALLPIGDHFTMGIFEAIKAVGFLKPKRVVPCHYNTFPPIETDPMAFVSKLAETEDIVCEGHVLAPGESLRF</sequence>
<feature type="domain" description="Metallo-beta-lactamase" evidence="3">
    <location>
        <begin position="7"/>
        <end position="192"/>
    </location>
</feature>
<evidence type="ECO:0000313" key="4">
    <source>
        <dbReference type="EMBL" id="MBC2595073.1"/>
    </source>
</evidence>
<dbReference type="AlphaFoldDB" id="A0A842HEX1"/>
<organism evidence="4 5">
    <name type="scientific">Ruficoccus amylovorans</name>
    <dbReference type="NCBI Taxonomy" id="1804625"/>
    <lineage>
        <taxon>Bacteria</taxon>
        <taxon>Pseudomonadati</taxon>
        <taxon>Verrucomicrobiota</taxon>
        <taxon>Opitutia</taxon>
        <taxon>Puniceicoccales</taxon>
        <taxon>Cerasicoccaceae</taxon>
        <taxon>Ruficoccus</taxon>
    </lineage>
</organism>
<dbReference type="InterPro" id="IPR022877">
    <property type="entry name" value="UPF0173"/>
</dbReference>
<dbReference type="Proteomes" id="UP000546464">
    <property type="component" value="Unassembled WGS sequence"/>
</dbReference>
<accession>A0A842HEX1</accession>
<dbReference type="PANTHER" id="PTHR43546:SF3">
    <property type="entry name" value="UPF0173 METAL-DEPENDENT HYDROLASE MJ1163"/>
    <property type="match status" value="1"/>
</dbReference>
<evidence type="ECO:0000313" key="5">
    <source>
        <dbReference type="Proteomes" id="UP000546464"/>
    </source>
</evidence>
<comment type="similarity">
    <text evidence="2">Belongs to the UPF0173 family.</text>
</comment>
<evidence type="ECO:0000256" key="2">
    <source>
        <dbReference type="HAMAP-Rule" id="MF_00457"/>
    </source>
</evidence>
<dbReference type="HAMAP" id="MF_00457">
    <property type="entry name" value="UPF0173"/>
    <property type="match status" value="1"/>
</dbReference>
<dbReference type="SUPFAM" id="SSF56281">
    <property type="entry name" value="Metallo-hydrolase/oxidoreductase"/>
    <property type="match status" value="1"/>
</dbReference>
<keyword evidence="5" id="KW-1185">Reference proteome</keyword>